<feature type="transmembrane region" description="Helical" evidence="8">
    <location>
        <begin position="317"/>
        <end position="335"/>
    </location>
</feature>
<evidence type="ECO:0000256" key="1">
    <source>
        <dbReference type="ARBA" id="ARBA00004651"/>
    </source>
</evidence>
<organism evidence="10 11">
    <name type="scientific">Candidatus Daviesbacteria bacterium GW2011_GWA1_36_8</name>
    <dbReference type="NCBI Taxonomy" id="1618417"/>
    <lineage>
        <taxon>Bacteria</taxon>
        <taxon>Candidatus Daviesiibacteriota</taxon>
    </lineage>
</organism>
<feature type="domain" description="Glycosyltransferase RgtA/B/C/D-like" evidence="9">
    <location>
        <begin position="63"/>
        <end position="221"/>
    </location>
</feature>
<keyword evidence="3" id="KW-0328">Glycosyltransferase</keyword>
<dbReference type="Pfam" id="PF13231">
    <property type="entry name" value="PMT_2"/>
    <property type="match status" value="1"/>
</dbReference>
<gene>
    <name evidence="10" type="ORF">US28_C0001G0037</name>
</gene>
<evidence type="ECO:0000259" key="9">
    <source>
        <dbReference type="Pfam" id="PF13231"/>
    </source>
</evidence>
<feature type="transmembrane region" description="Helical" evidence="8">
    <location>
        <begin position="347"/>
        <end position="364"/>
    </location>
</feature>
<evidence type="ECO:0000256" key="5">
    <source>
        <dbReference type="ARBA" id="ARBA00022692"/>
    </source>
</evidence>
<dbReference type="GO" id="GO:0016763">
    <property type="term" value="F:pentosyltransferase activity"/>
    <property type="evidence" value="ECO:0007669"/>
    <property type="project" value="TreeGrafter"/>
</dbReference>
<proteinExistence type="predicted"/>
<comment type="caution">
    <text evidence="10">The sequence shown here is derived from an EMBL/GenBank/DDBJ whole genome shotgun (WGS) entry which is preliminary data.</text>
</comment>
<feature type="transmembrane region" description="Helical" evidence="8">
    <location>
        <begin position="293"/>
        <end position="311"/>
    </location>
</feature>
<comment type="subcellular location">
    <subcellularLocation>
        <location evidence="1">Cell membrane</location>
        <topology evidence="1">Multi-pass membrane protein</topology>
    </subcellularLocation>
</comment>
<keyword evidence="4" id="KW-0808">Transferase</keyword>
<reference evidence="10 11" key="1">
    <citation type="journal article" date="2015" name="Nature">
        <title>rRNA introns, odd ribosomes, and small enigmatic genomes across a large radiation of phyla.</title>
        <authorList>
            <person name="Brown C.T."/>
            <person name="Hug L.A."/>
            <person name="Thomas B.C."/>
            <person name="Sharon I."/>
            <person name="Castelle C.J."/>
            <person name="Singh A."/>
            <person name="Wilkins M.J."/>
            <person name="Williams K.H."/>
            <person name="Banfield J.F."/>
        </authorList>
    </citation>
    <scope>NUCLEOTIDE SEQUENCE [LARGE SCALE GENOMIC DNA]</scope>
</reference>
<keyword evidence="7 8" id="KW-0472">Membrane</keyword>
<feature type="transmembrane region" description="Helical" evidence="8">
    <location>
        <begin position="208"/>
        <end position="225"/>
    </location>
</feature>
<keyword evidence="2" id="KW-1003">Cell membrane</keyword>
<dbReference type="InterPro" id="IPR038731">
    <property type="entry name" value="RgtA/B/C-like"/>
</dbReference>
<keyword evidence="6 8" id="KW-1133">Transmembrane helix</keyword>
<dbReference type="PANTHER" id="PTHR33908:SF11">
    <property type="entry name" value="MEMBRANE PROTEIN"/>
    <property type="match status" value="1"/>
</dbReference>
<feature type="transmembrane region" description="Helical" evidence="8">
    <location>
        <begin position="7"/>
        <end position="24"/>
    </location>
</feature>
<evidence type="ECO:0000256" key="4">
    <source>
        <dbReference type="ARBA" id="ARBA00022679"/>
    </source>
</evidence>
<dbReference type="AlphaFoldDB" id="A0A0G0FEV9"/>
<protein>
    <recommendedName>
        <fullName evidence="9">Glycosyltransferase RgtA/B/C/D-like domain-containing protein</fullName>
    </recommendedName>
</protein>
<keyword evidence="5 8" id="KW-0812">Transmembrane</keyword>
<feature type="transmembrane region" description="Helical" evidence="8">
    <location>
        <begin position="266"/>
        <end position="286"/>
    </location>
</feature>
<evidence type="ECO:0000256" key="6">
    <source>
        <dbReference type="ARBA" id="ARBA00022989"/>
    </source>
</evidence>
<evidence type="ECO:0000313" key="11">
    <source>
        <dbReference type="Proteomes" id="UP000034448"/>
    </source>
</evidence>
<dbReference type="Proteomes" id="UP000034448">
    <property type="component" value="Unassembled WGS sequence"/>
</dbReference>
<dbReference type="GO" id="GO:0005886">
    <property type="term" value="C:plasma membrane"/>
    <property type="evidence" value="ECO:0007669"/>
    <property type="project" value="UniProtKB-SubCell"/>
</dbReference>
<accession>A0A0G0FEV9</accession>
<sequence length="538" mass="61200">MKVLTDFRYSILILLGIIILYFGLRLPNLTLQPIFADEAIYVRWAQVMRSEPTLRFLPQSDGKTPLYMWVLMPMFKIFEDPLFAGRILSVLSGFTSLLGAFVLGWRFFNLKVGLWGAFLVAITPYMVFFDRMALVDSMLAAFTIWSLILALQLIKTPRLDLAMILGYLLGGGMLTKPPGFFNILILPTTLLNFNFSPNHRVKRILKQFGLMIIAILIALVIYNILRLGPEFNNLSSRNQDYVHSPERIFEYPLDPLIPHFHDILDWFPKFFTIPILLFSIAGIVYGSIKKNKTVWVISLWAILPLFAQMYVLKTFTARYLLFSIPPLLVLGAFYLEYLSQRFSVKKEIISLVLVLILLPQALNFDIRLLTDPASAPLPKTERTGYFEGWTAGYGFVEIAQFLKSEAAKGPIVVGTEGAFGTLPDGLYIYLDKVPNISIVTGGPKVSDELRDSAKKHPTYFVANKSRYFQPEEGLELIKEFPKAKGSIEQDSILFYQLKQKTSDVNPRMNALNNTALAVKLRRNHGREPVELHKLLPLK</sequence>
<dbReference type="PANTHER" id="PTHR33908">
    <property type="entry name" value="MANNOSYLTRANSFERASE YKCB-RELATED"/>
    <property type="match status" value="1"/>
</dbReference>
<evidence type="ECO:0000313" key="10">
    <source>
        <dbReference type="EMBL" id="KKQ16447.1"/>
    </source>
</evidence>
<evidence type="ECO:0000256" key="2">
    <source>
        <dbReference type="ARBA" id="ARBA00022475"/>
    </source>
</evidence>
<dbReference type="GO" id="GO:0009103">
    <property type="term" value="P:lipopolysaccharide biosynthetic process"/>
    <property type="evidence" value="ECO:0007669"/>
    <property type="project" value="UniProtKB-ARBA"/>
</dbReference>
<evidence type="ECO:0000256" key="8">
    <source>
        <dbReference type="SAM" id="Phobius"/>
    </source>
</evidence>
<feature type="transmembrane region" description="Helical" evidence="8">
    <location>
        <begin position="83"/>
        <end position="105"/>
    </location>
</feature>
<feature type="transmembrane region" description="Helical" evidence="8">
    <location>
        <begin position="112"/>
        <end position="128"/>
    </location>
</feature>
<evidence type="ECO:0000256" key="3">
    <source>
        <dbReference type="ARBA" id="ARBA00022676"/>
    </source>
</evidence>
<evidence type="ECO:0000256" key="7">
    <source>
        <dbReference type="ARBA" id="ARBA00023136"/>
    </source>
</evidence>
<name>A0A0G0FEV9_9BACT</name>
<dbReference type="InterPro" id="IPR050297">
    <property type="entry name" value="LipidA_mod_glycosyltrf_83"/>
</dbReference>
<dbReference type="EMBL" id="LBSJ01000001">
    <property type="protein sequence ID" value="KKQ16447.1"/>
    <property type="molecule type" value="Genomic_DNA"/>
</dbReference>